<keyword evidence="3" id="KW-0961">Cell wall biogenesis/degradation</keyword>
<reference evidence="6 7" key="1">
    <citation type="submission" date="2015-11" db="EMBL/GenBank/DDBJ databases">
        <title>Genomic analysis of 38 Legionella species identifies large and diverse effector repertoires.</title>
        <authorList>
            <person name="Burstein D."/>
            <person name="Amaro F."/>
            <person name="Zusman T."/>
            <person name="Lifshitz Z."/>
            <person name="Cohen O."/>
            <person name="Gilbert J.A."/>
            <person name="Pupko T."/>
            <person name="Shuman H.A."/>
            <person name="Segal G."/>
        </authorList>
    </citation>
    <scope>NUCLEOTIDE SEQUENCE [LARGE SCALE GENOMIC DNA]</scope>
    <source>
        <strain evidence="6 7">ATCC 51914</strain>
    </source>
</reference>
<dbReference type="AlphaFoldDB" id="A0A0W1ADM0"/>
<evidence type="ECO:0000313" key="7">
    <source>
        <dbReference type="Proteomes" id="UP000054729"/>
    </source>
</evidence>
<organism evidence="6 7">
    <name type="scientific">Legionella waltersii</name>
    <dbReference type="NCBI Taxonomy" id="66969"/>
    <lineage>
        <taxon>Bacteria</taxon>
        <taxon>Pseudomonadati</taxon>
        <taxon>Pseudomonadota</taxon>
        <taxon>Gammaproteobacteria</taxon>
        <taxon>Legionellales</taxon>
        <taxon>Legionellaceae</taxon>
        <taxon>Legionella</taxon>
    </lineage>
</organism>
<keyword evidence="4" id="KW-0067">ATP-binding</keyword>
<dbReference type="PANTHER" id="PTHR23132">
    <property type="entry name" value="D-ALANINE--D-ALANINE LIGASE"/>
    <property type="match status" value="1"/>
</dbReference>
<dbReference type="InterPro" id="IPR016185">
    <property type="entry name" value="PreATP-grasp_dom_sf"/>
</dbReference>
<dbReference type="STRING" id="66969.Lwal_1494"/>
<feature type="domain" description="ATP-grasp" evidence="5">
    <location>
        <begin position="138"/>
        <end position="344"/>
    </location>
</feature>
<dbReference type="GO" id="GO:0046872">
    <property type="term" value="F:metal ion binding"/>
    <property type="evidence" value="ECO:0007669"/>
    <property type="project" value="InterPro"/>
</dbReference>
<dbReference type="Pfam" id="PF01820">
    <property type="entry name" value="Dala_Dala_lig_N"/>
    <property type="match status" value="1"/>
</dbReference>
<dbReference type="GO" id="GO:0071555">
    <property type="term" value="P:cell wall organization"/>
    <property type="evidence" value="ECO:0007669"/>
    <property type="project" value="UniProtKB-KW"/>
</dbReference>
<protein>
    <submittedName>
        <fullName evidence="6">D-alanine--D-alanine ligase</fullName>
    </submittedName>
</protein>
<dbReference type="Proteomes" id="UP000054729">
    <property type="component" value="Unassembled WGS sequence"/>
</dbReference>
<comment type="similarity">
    <text evidence="1">Belongs to the D-alanine--D-alanine ligase family.</text>
</comment>
<evidence type="ECO:0000256" key="4">
    <source>
        <dbReference type="PROSITE-ProRule" id="PRU00409"/>
    </source>
</evidence>
<evidence type="ECO:0000256" key="1">
    <source>
        <dbReference type="ARBA" id="ARBA00010871"/>
    </source>
</evidence>
<evidence type="ECO:0000256" key="2">
    <source>
        <dbReference type="ARBA" id="ARBA00022598"/>
    </source>
</evidence>
<keyword evidence="4" id="KW-0547">Nucleotide-binding</keyword>
<keyword evidence="2 6" id="KW-0436">Ligase</keyword>
<dbReference type="PROSITE" id="PS50975">
    <property type="entry name" value="ATP_GRASP"/>
    <property type="match status" value="1"/>
</dbReference>
<evidence type="ECO:0000256" key="3">
    <source>
        <dbReference type="ARBA" id="ARBA00023316"/>
    </source>
</evidence>
<dbReference type="InterPro" id="IPR011761">
    <property type="entry name" value="ATP-grasp"/>
</dbReference>
<dbReference type="SUPFAM" id="SSF56059">
    <property type="entry name" value="Glutathione synthetase ATP-binding domain-like"/>
    <property type="match status" value="1"/>
</dbReference>
<comment type="caution">
    <text evidence="6">The sequence shown here is derived from an EMBL/GenBank/DDBJ whole genome shotgun (WGS) entry which is preliminary data.</text>
</comment>
<dbReference type="Gene3D" id="3.30.470.20">
    <property type="entry name" value="ATP-grasp fold, B domain"/>
    <property type="match status" value="1"/>
</dbReference>
<dbReference type="EMBL" id="LNZB01000036">
    <property type="protein sequence ID" value="KTD79422.1"/>
    <property type="molecule type" value="Genomic_DNA"/>
</dbReference>
<dbReference type="PANTHER" id="PTHR23132:SF23">
    <property type="entry name" value="D-ALANINE--D-ALANINE LIGASE B"/>
    <property type="match status" value="1"/>
</dbReference>
<sequence length="366" mass="41526">MENKMEQKISLIFGGTSAERDLSLRTFHSVYSELQKFKADRNLYQHIYYINEAGQVIKKTVNFDKGPDFYISSKGKRLSIGETIHEIEKNDEFVFSLLYGLYGEDGHYQGIAKTLNIKSSFGSVLSCSLSKSKFHCSKYIESRYPELEPIPCIAIRAQDVDSLEDKLAPFYNQELVIKPNSLGTSMFAERILMNDGTIHAIQTLILDILKYDEIALVQKYIAGEEYSCGCIENSDSVEVLPLILVRTKDGFFGRKEKLSKIGVSERIIPAQYNSYTEIIASISQQIFSDLMFENMCRFDFIVSNGRIYFLEANSLPGLSSASFFPKMLKEINMTISDLIKLTYQNSLKKCPRETHINHLKCLGGAA</sequence>
<dbReference type="Gene3D" id="3.40.50.20">
    <property type="match status" value="1"/>
</dbReference>
<evidence type="ECO:0000313" key="6">
    <source>
        <dbReference type="EMBL" id="KTD79422.1"/>
    </source>
</evidence>
<dbReference type="GO" id="GO:0005524">
    <property type="term" value="F:ATP binding"/>
    <property type="evidence" value="ECO:0007669"/>
    <property type="project" value="UniProtKB-UniRule"/>
</dbReference>
<keyword evidence="7" id="KW-1185">Reference proteome</keyword>
<dbReference type="Pfam" id="PF07478">
    <property type="entry name" value="Dala_Dala_lig_C"/>
    <property type="match status" value="1"/>
</dbReference>
<dbReference type="PATRIC" id="fig|66969.6.peg.1632"/>
<dbReference type="GO" id="GO:0008716">
    <property type="term" value="F:D-alanine-D-alanine ligase activity"/>
    <property type="evidence" value="ECO:0007669"/>
    <property type="project" value="InterPro"/>
</dbReference>
<accession>A0A0W1ADM0</accession>
<dbReference type="RefSeq" id="WP_058480186.1">
    <property type="nucleotide sequence ID" value="NZ_CAAAIQ010000023.1"/>
</dbReference>
<evidence type="ECO:0000259" key="5">
    <source>
        <dbReference type="PROSITE" id="PS50975"/>
    </source>
</evidence>
<dbReference type="SUPFAM" id="SSF52440">
    <property type="entry name" value="PreATP-grasp domain"/>
    <property type="match status" value="1"/>
</dbReference>
<gene>
    <name evidence="6" type="ORF">Lwal_1494</name>
</gene>
<proteinExistence type="inferred from homology"/>
<dbReference type="InterPro" id="IPR011095">
    <property type="entry name" value="Dala_Dala_lig_C"/>
</dbReference>
<name>A0A0W1ADM0_9GAMM</name>
<dbReference type="InterPro" id="IPR011127">
    <property type="entry name" value="Dala_Dala_lig_N"/>
</dbReference>